<evidence type="ECO:0000313" key="6">
    <source>
        <dbReference type="EMBL" id="SVD14975.1"/>
    </source>
</evidence>
<gene>
    <name evidence="6" type="ORF">METZ01_LOCUS367829</name>
</gene>
<sequence length="260" mass="28799">MQTGLLFKTYLIFSLEIFLIYAAVYAYIIGCRRAAKTNTPFFGLIFEETHNAKGQLDLMPIDNEEGSENYKKISELYGGCFFLFVCVLSALAIADSQGAPLFVGIALMTCSGLTLAPILGLCLIEIDENYGLKMFSLILFSSYACFCIGIFSGIDFNFLAPFIGIALLILVFYNLTALVVTGMFVGPMAFYSGTTKKNMSLFGMATFLALMVYQSNLITKLAKQGENNDWRSAFEFAHELYLTFINLVWQLLQNFSATGG</sequence>
<accession>A0A382SZR6</accession>
<dbReference type="Pfam" id="PF01027">
    <property type="entry name" value="Bax1-I"/>
    <property type="match status" value="1"/>
</dbReference>
<dbReference type="EMBL" id="UINC01132572">
    <property type="protein sequence ID" value="SVD14975.1"/>
    <property type="molecule type" value="Genomic_DNA"/>
</dbReference>
<evidence type="ECO:0000256" key="4">
    <source>
        <dbReference type="ARBA" id="ARBA00023136"/>
    </source>
</evidence>
<feature type="transmembrane region" description="Helical" evidence="5">
    <location>
        <begin position="198"/>
        <end position="215"/>
    </location>
</feature>
<proteinExistence type="predicted"/>
<feature type="transmembrane region" description="Helical" evidence="5">
    <location>
        <begin position="100"/>
        <end position="123"/>
    </location>
</feature>
<reference evidence="6" key="1">
    <citation type="submission" date="2018-05" db="EMBL/GenBank/DDBJ databases">
        <authorList>
            <person name="Lanie J.A."/>
            <person name="Ng W.-L."/>
            <person name="Kazmierczak K.M."/>
            <person name="Andrzejewski T.M."/>
            <person name="Davidsen T.M."/>
            <person name="Wayne K.J."/>
            <person name="Tettelin H."/>
            <person name="Glass J.I."/>
            <person name="Rusch D."/>
            <person name="Podicherti R."/>
            <person name="Tsui H.-C.T."/>
            <person name="Winkler M.E."/>
        </authorList>
    </citation>
    <scope>NUCLEOTIDE SEQUENCE</scope>
</reference>
<comment type="subcellular location">
    <subcellularLocation>
        <location evidence="1">Membrane</location>
        <topology evidence="1">Multi-pass membrane protein</topology>
    </subcellularLocation>
</comment>
<dbReference type="InterPro" id="IPR006214">
    <property type="entry name" value="Bax_inhibitor_1-related"/>
</dbReference>
<dbReference type="GO" id="GO:0016020">
    <property type="term" value="C:membrane"/>
    <property type="evidence" value="ECO:0007669"/>
    <property type="project" value="UniProtKB-SubCell"/>
</dbReference>
<keyword evidence="3 5" id="KW-1133">Transmembrane helix</keyword>
<evidence type="ECO:0000256" key="2">
    <source>
        <dbReference type="ARBA" id="ARBA00022692"/>
    </source>
</evidence>
<protein>
    <submittedName>
        <fullName evidence="6">Uncharacterized protein</fullName>
    </submittedName>
</protein>
<dbReference type="AlphaFoldDB" id="A0A382SZR6"/>
<feature type="transmembrane region" description="Helical" evidence="5">
    <location>
        <begin position="76"/>
        <end position="94"/>
    </location>
</feature>
<feature type="transmembrane region" description="Helical" evidence="5">
    <location>
        <begin position="135"/>
        <end position="154"/>
    </location>
</feature>
<keyword evidence="4 5" id="KW-0472">Membrane</keyword>
<keyword evidence="2 5" id="KW-0812">Transmembrane</keyword>
<feature type="transmembrane region" description="Helical" evidence="5">
    <location>
        <begin position="6"/>
        <end position="28"/>
    </location>
</feature>
<name>A0A382SZR6_9ZZZZ</name>
<evidence type="ECO:0000256" key="3">
    <source>
        <dbReference type="ARBA" id="ARBA00022989"/>
    </source>
</evidence>
<evidence type="ECO:0000256" key="1">
    <source>
        <dbReference type="ARBA" id="ARBA00004141"/>
    </source>
</evidence>
<organism evidence="6">
    <name type="scientific">marine metagenome</name>
    <dbReference type="NCBI Taxonomy" id="408172"/>
    <lineage>
        <taxon>unclassified sequences</taxon>
        <taxon>metagenomes</taxon>
        <taxon>ecological metagenomes</taxon>
    </lineage>
</organism>
<evidence type="ECO:0000256" key="5">
    <source>
        <dbReference type="SAM" id="Phobius"/>
    </source>
</evidence>
<feature type="transmembrane region" description="Helical" evidence="5">
    <location>
        <begin position="160"/>
        <end position="186"/>
    </location>
</feature>